<keyword evidence="7" id="KW-1185">Reference proteome</keyword>
<dbReference type="InterPro" id="IPR011992">
    <property type="entry name" value="EF-hand-dom_pair"/>
</dbReference>
<evidence type="ECO:0000259" key="4">
    <source>
        <dbReference type="PROSITE" id="PS50112"/>
    </source>
</evidence>
<organism evidence="6 7">
    <name type="scientific">Pichia kudriavzevii</name>
    <name type="common">Yeast</name>
    <name type="synonym">Issatchenkia orientalis</name>
    <dbReference type="NCBI Taxonomy" id="4909"/>
    <lineage>
        <taxon>Eukaryota</taxon>
        <taxon>Fungi</taxon>
        <taxon>Dikarya</taxon>
        <taxon>Ascomycota</taxon>
        <taxon>Saccharomycotina</taxon>
        <taxon>Pichiomycetes</taxon>
        <taxon>Pichiales</taxon>
        <taxon>Pichiaceae</taxon>
        <taxon>Pichia</taxon>
    </lineage>
</organism>
<keyword evidence="2" id="KW-0106">Calcium</keyword>
<keyword evidence="1 3" id="KW-0732">Signal</keyword>
<feature type="chain" id="PRO_5015971643" description="EF-hand domain-containing protein" evidence="3">
    <location>
        <begin position="28"/>
        <end position="241"/>
    </location>
</feature>
<dbReference type="InterPro" id="IPR018247">
    <property type="entry name" value="EF_Hand_1_Ca_BS"/>
</dbReference>
<dbReference type="Proteomes" id="UP000249293">
    <property type="component" value="Chromosome 2"/>
</dbReference>
<dbReference type="AlphaFoldDB" id="A0A2U9R246"/>
<dbReference type="VEuPathDB" id="FungiDB:C5L36_0B06220"/>
<dbReference type="GO" id="GO:0005509">
    <property type="term" value="F:calcium ion binding"/>
    <property type="evidence" value="ECO:0007669"/>
    <property type="project" value="InterPro"/>
</dbReference>
<dbReference type="SUPFAM" id="SSF47473">
    <property type="entry name" value="EF-hand"/>
    <property type="match status" value="1"/>
</dbReference>
<dbReference type="OrthoDB" id="289247at2759"/>
<feature type="domain" description="EF-hand" evidence="5">
    <location>
        <begin position="121"/>
        <end position="156"/>
    </location>
</feature>
<gene>
    <name evidence="6" type="ORF">C5L36_0B06220</name>
</gene>
<dbReference type="PROSITE" id="PS50222">
    <property type="entry name" value="EF_HAND_2"/>
    <property type="match status" value="1"/>
</dbReference>
<name>A0A2U9R246_PICKU</name>
<dbReference type="PANTHER" id="PTHR19237">
    <property type="entry name" value="NUCLEOBINDIN"/>
    <property type="match status" value="1"/>
</dbReference>
<dbReference type="RefSeq" id="XP_029320852.1">
    <property type="nucleotide sequence ID" value="XM_029464993.1"/>
</dbReference>
<dbReference type="PROSITE" id="PS00018">
    <property type="entry name" value="EF_HAND_1"/>
    <property type="match status" value="1"/>
</dbReference>
<dbReference type="KEGG" id="pkz:C5L36_0B06220"/>
<dbReference type="GO" id="GO:0005793">
    <property type="term" value="C:endoplasmic reticulum-Golgi intermediate compartment"/>
    <property type="evidence" value="ECO:0007669"/>
    <property type="project" value="TreeGrafter"/>
</dbReference>
<dbReference type="InterPro" id="IPR040250">
    <property type="entry name" value="Nucleobindin"/>
</dbReference>
<dbReference type="InterPro" id="IPR002048">
    <property type="entry name" value="EF_hand_dom"/>
</dbReference>
<accession>A0A2U9R246</accession>
<dbReference type="InterPro" id="IPR000014">
    <property type="entry name" value="PAS"/>
</dbReference>
<evidence type="ECO:0008006" key="8">
    <source>
        <dbReference type="Google" id="ProtNLM"/>
    </source>
</evidence>
<dbReference type="PANTHER" id="PTHR19237:SF20">
    <property type="entry name" value="NUCLEOBINDIN 1"/>
    <property type="match status" value="1"/>
</dbReference>
<evidence type="ECO:0000313" key="6">
    <source>
        <dbReference type="EMBL" id="AWU75375.1"/>
    </source>
</evidence>
<feature type="signal peptide" evidence="3">
    <location>
        <begin position="1"/>
        <end position="27"/>
    </location>
</feature>
<evidence type="ECO:0000313" key="7">
    <source>
        <dbReference type="Proteomes" id="UP000249293"/>
    </source>
</evidence>
<evidence type="ECO:0000259" key="5">
    <source>
        <dbReference type="PROSITE" id="PS50222"/>
    </source>
</evidence>
<sequence length="241" mass="28314">MYLKRKMWNSLILMIFSVNSFFNLANAHGDHHINYNSKEEYNEQIPPEFEGSWERWHMFHEHQLDEFTPDVFFRIHAVSEGQNVLTSNDILRMYGLQRDEIVGQGDGMGGHDDSELVSPQLKDKVVSTVMNLMDKDGDGTISLDEYLNFATDGGEFPDFGIGPGHEYDFEEEYEKHHWLEFHANEDPDINIVHKEDVEHELLHHFHEIEHDDEDMHENPNGKKHNVRKPILVKNIPPMFQY</sequence>
<dbReference type="GeneID" id="40383140"/>
<dbReference type="EMBL" id="CP028774">
    <property type="protein sequence ID" value="AWU75375.1"/>
    <property type="molecule type" value="Genomic_DNA"/>
</dbReference>
<dbReference type="Gene3D" id="1.10.238.10">
    <property type="entry name" value="EF-hand"/>
    <property type="match status" value="1"/>
</dbReference>
<evidence type="ECO:0000256" key="3">
    <source>
        <dbReference type="SAM" id="SignalP"/>
    </source>
</evidence>
<evidence type="ECO:0000256" key="1">
    <source>
        <dbReference type="ARBA" id="ARBA00022729"/>
    </source>
</evidence>
<feature type="domain" description="PAS" evidence="4">
    <location>
        <begin position="80"/>
        <end position="136"/>
    </location>
</feature>
<protein>
    <recommendedName>
        <fullName evidence="8">EF-hand domain-containing protein</fullName>
    </recommendedName>
</protein>
<evidence type="ECO:0000256" key="2">
    <source>
        <dbReference type="ARBA" id="ARBA00022837"/>
    </source>
</evidence>
<reference evidence="6 7" key="1">
    <citation type="submission" date="2018-06" db="EMBL/GenBank/DDBJ databases">
        <title>Population genomics shows no distinction between pathogenic Candida krusei and environmental Pichia kudriavzevii: One species, four names.</title>
        <authorList>
            <person name="Douglass A.P."/>
            <person name="Offei B."/>
            <person name="Braun-Galleani S."/>
            <person name="Coughlan A.Y."/>
            <person name="Martos A."/>
            <person name="Ortiz-Merino R.A."/>
            <person name="Byrne K.P."/>
            <person name="Wolfe K.H."/>
        </authorList>
    </citation>
    <scope>NUCLEOTIDE SEQUENCE [LARGE SCALE GENOMIC DNA]</scope>
    <source>
        <strain evidence="6 7">CBS573</strain>
    </source>
</reference>
<proteinExistence type="predicted"/>
<dbReference type="PROSITE" id="PS50112">
    <property type="entry name" value="PAS"/>
    <property type="match status" value="1"/>
</dbReference>